<evidence type="ECO:0000313" key="3">
    <source>
        <dbReference type="Proteomes" id="UP000295636"/>
    </source>
</evidence>
<reference evidence="2 3" key="1">
    <citation type="submission" date="2019-03" db="EMBL/GenBank/DDBJ databases">
        <title>This is whole genome sequence of Paenibacillus sp MS74 strain.</title>
        <authorList>
            <person name="Trinh H.N."/>
        </authorList>
    </citation>
    <scope>NUCLEOTIDE SEQUENCE [LARGE SCALE GENOMIC DNA]</scope>
    <source>
        <strain evidence="2 3">MS74</strain>
    </source>
</reference>
<keyword evidence="1" id="KW-1133">Transmembrane helix</keyword>
<name>A0A4R5KXP3_9BACL</name>
<feature type="transmembrane region" description="Helical" evidence="1">
    <location>
        <begin position="6"/>
        <end position="27"/>
    </location>
</feature>
<proteinExistence type="predicted"/>
<accession>A0A4R5KXP3</accession>
<dbReference type="EMBL" id="SMRT01000001">
    <property type="protein sequence ID" value="TDG00353.1"/>
    <property type="molecule type" value="Genomic_DNA"/>
</dbReference>
<dbReference type="Proteomes" id="UP000295636">
    <property type="component" value="Unassembled WGS sequence"/>
</dbReference>
<evidence type="ECO:0000256" key="1">
    <source>
        <dbReference type="SAM" id="Phobius"/>
    </source>
</evidence>
<gene>
    <name evidence="2" type="ORF">E1757_01550</name>
</gene>
<feature type="transmembrane region" description="Helical" evidence="1">
    <location>
        <begin position="48"/>
        <end position="67"/>
    </location>
</feature>
<keyword evidence="1" id="KW-0472">Membrane</keyword>
<comment type="caution">
    <text evidence="2">The sequence shown here is derived from an EMBL/GenBank/DDBJ whole genome shotgun (WGS) entry which is preliminary data.</text>
</comment>
<dbReference type="OrthoDB" id="2665332at2"/>
<organism evidence="2 3">
    <name type="scientific">Paenibacillus piri</name>
    <dbReference type="NCBI Taxonomy" id="2547395"/>
    <lineage>
        <taxon>Bacteria</taxon>
        <taxon>Bacillati</taxon>
        <taxon>Bacillota</taxon>
        <taxon>Bacilli</taxon>
        <taxon>Bacillales</taxon>
        <taxon>Paenibacillaceae</taxon>
        <taxon>Paenibacillus</taxon>
    </lineage>
</organism>
<dbReference type="AlphaFoldDB" id="A0A4R5KXP3"/>
<dbReference type="RefSeq" id="WP_133225062.1">
    <property type="nucleotide sequence ID" value="NZ_SMRT01000001.1"/>
</dbReference>
<keyword evidence="3" id="KW-1185">Reference proteome</keyword>
<keyword evidence="1" id="KW-0812">Transmembrane</keyword>
<protein>
    <submittedName>
        <fullName evidence="2">Uncharacterized protein</fullName>
    </submittedName>
</protein>
<evidence type="ECO:0000313" key="2">
    <source>
        <dbReference type="EMBL" id="TDG00353.1"/>
    </source>
</evidence>
<sequence length="73" mass="8191">MSLTVYYILFATVMLIALIATILVGVSKTNKEGNPDYDSKTKGNWSRLSWIYIIVITLGYVAFIVYITNLKPA</sequence>